<keyword evidence="8 12" id="KW-0249">Electron transport</keyword>
<evidence type="ECO:0000256" key="6">
    <source>
        <dbReference type="ARBA" id="ARBA00022692"/>
    </source>
</evidence>
<dbReference type="GO" id="GO:0009055">
    <property type="term" value="F:electron transfer activity"/>
    <property type="evidence" value="ECO:0007669"/>
    <property type="project" value="UniProtKB-UniRule"/>
</dbReference>
<comment type="similarity">
    <text evidence="2 12">Belongs to the cytochrome ubiquinol oxidase subunit 1 family.</text>
</comment>
<dbReference type="PANTHER" id="PTHR30365:SF7">
    <property type="entry name" value="CYTOCHROME BD-II UBIQUINOL OXIDASE SUBUNIT 1"/>
    <property type="match status" value="1"/>
</dbReference>
<feature type="transmembrane region" description="Helical" evidence="12">
    <location>
        <begin position="421"/>
        <end position="442"/>
    </location>
</feature>
<dbReference type="RefSeq" id="WP_207541644.1">
    <property type="nucleotide sequence ID" value="NZ_JAFNAA010000003.1"/>
</dbReference>
<keyword evidence="3 12" id="KW-0813">Transport</keyword>
<comment type="caution">
    <text evidence="13">The sequence shown here is derived from an EMBL/GenBank/DDBJ whole genome shotgun (WGS) entry which is preliminary data.</text>
</comment>
<keyword evidence="4 12" id="KW-1003">Cell membrane</keyword>
<dbReference type="AlphaFoldDB" id="A0A8I1W791"/>
<organism evidence="13 14">
    <name type="scientific">Plesiomonas shigelloides</name>
    <name type="common">Aeromonas shigelloides</name>
    <dbReference type="NCBI Taxonomy" id="703"/>
    <lineage>
        <taxon>Bacteria</taxon>
        <taxon>Pseudomonadati</taxon>
        <taxon>Pseudomonadota</taxon>
        <taxon>Gammaproteobacteria</taxon>
        <taxon>Enterobacterales</taxon>
        <taxon>Enterobacteriaceae</taxon>
        <taxon>Plesiomonas</taxon>
    </lineage>
</organism>
<dbReference type="GO" id="GO:0070069">
    <property type="term" value="C:cytochrome complex"/>
    <property type="evidence" value="ECO:0007669"/>
    <property type="project" value="UniProtKB-UniRule"/>
</dbReference>
<feature type="transmembrane region" description="Helical" evidence="12">
    <location>
        <begin position="386"/>
        <end position="409"/>
    </location>
</feature>
<keyword evidence="5 12" id="KW-0349">Heme</keyword>
<evidence type="ECO:0000256" key="12">
    <source>
        <dbReference type="PIRNR" id="PIRNR006446"/>
    </source>
</evidence>
<evidence type="ECO:0000313" key="13">
    <source>
        <dbReference type="EMBL" id="MBO1107345.1"/>
    </source>
</evidence>
<evidence type="ECO:0000256" key="4">
    <source>
        <dbReference type="ARBA" id="ARBA00022475"/>
    </source>
</evidence>
<keyword evidence="7 12" id="KW-0479">Metal-binding</keyword>
<dbReference type="Pfam" id="PF01654">
    <property type="entry name" value="Cyt_bd_oxida_I"/>
    <property type="match status" value="1"/>
</dbReference>
<keyword evidence="9 12" id="KW-1133">Transmembrane helix</keyword>
<evidence type="ECO:0000256" key="7">
    <source>
        <dbReference type="ARBA" id="ARBA00022723"/>
    </source>
</evidence>
<dbReference type="InterPro" id="IPR002585">
    <property type="entry name" value="Cyt-d_ubiquinol_oxidase_su_1"/>
</dbReference>
<evidence type="ECO:0000256" key="3">
    <source>
        <dbReference type="ARBA" id="ARBA00022448"/>
    </source>
</evidence>
<dbReference type="GO" id="GO:0005886">
    <property type="term" value="C:plasma membrane"/>
    <property type="evidence" value="ECO:0007669"/>
    <property type="project" value="UniProtKB-SubCell"/>
</dbReference>
<feature type="transmembrane region" description="Helical" evidence="12">
    <location>
        <begin position="91"/>
        <end position="116"/>
    </location>
</feature>
<feature type="transmembrane region" description="Helical" evidence="12">
    <location>
        <begin position="20"/>
        <end position="42"/>
    </location>
</feature>
<feature type="transmembrane region" description="Helical" evidence="12">
    <location>
        <begin position="215"/>
        <end position="235"/>
    </location>
</feature>
<accession>A0A8I1W791</accession>
<evidence type="ECO:0000256" key="2">
    <source>
        <dbReference type="ARBA" id="ARBA00009819"/>
    </source>
</evidence>
<name>A0A8I1W791_PLESH</name>
<feature type="transmembrane region" description="Helical" evidence="12">
    <location>
        <begin position="184"/>
        <end position="208"/>
    </location>
</feature>
<evidence type="ECO:0000313" key="14">
    <source>
        <dbReference type="Proteomes" id="UP000664658"/>
    </source>
</evidence>
<dbReference type="GO" id="GO:0019646">
    <property type="term" value="P:aerobic electron transport chain"/>
    <property type="evidence" value="ECO:0007669"/>
    <property type="project" value="InterPro"/>
</dbReference>
<dbReference type="Proteomes" id="UP000664658">
    <property type="component" value="Unassembled WGS sequence"/>
</dbReference>
<evidence type="ECO:0000256" key="11">
    <source>
        <dbReference type="ARBA" id="ARBA00023136"/>
    </source>
</evidence>
<dbReference type="GO" id="GO:0020037">
    <property type="term" value="F:heme binding"/>
    <property type="evidence" value="ECO:0007669"/>
    <property type="project" value="TreeGrafter"/>
</dbReference>
<keyword evidence="6 12" id="KW-0812">Transmembrane</keyword>
<dbReference type="GO" id="GO:0016682">
    <property type="term" value="F:oxidoreductase activity, acting on diphenols and related substances as donors, oxygen as acceptor"/>
    <property type="evidence" value="ECO:0007669"/>
    <property type="project" value="TreeGrafter"/>
</dbReference>
<evidence type="ECO:0000256" key="1">
    <source>
        <dbReference type="ARBA" id="ARBA00004651"/>
    </source>
</evidence>
<comment type="subcellular location">
    <subcellularLocation>
        <location evidence="12">Cell inner membrane</location>
    </subcellularLocation>
    <subcellularLocation>
        <location evidence="1">Cell membrane</location>
        <topology evidence="1">Multi-pass membrane protein</topology>
    </subcellularLocation>
</comment>
<protein>
    <submittedName>
        <fullName evidence="13">Cytochrome ubiquinol oxidase subunit I</fullName>
    </submittedName>
</protein>
<evidence type="ECO:0000256" key="8">
    <source>
        <dbReference type="ARBA" id="ARBA00022982"/>
    </source>
</evidence>
<feature type="transmembrane region" description="Helical" evidence="12">
    <location>
        <begin position="128"/>
        <end position="145"/>
    </location>
</feature>
<dbReference type="GO" id="GO:0046872">
    <property type="term" value="F:metal ion binding"/>
    <property type="evidence" value="ECO:0007669"/>
    <property type="project" value="UniProtKB-UniRule"/>
</dbReference>
<evidence type="ECO:0000256" key="9">
    <source>
        <dbReference type="ARBA" id="ARBA00022989"/>
    </source>
</evidence>
<reference evidence="13" key="1">
    <citation type="submission" date="2021-03" db="EMBL/GenBank/DDBJ databases">
        <title>Plesiomonas shigelloides zfcc0051, isolated from zebrafish feces.</title>
        <authorList>
            <person name="Vanderhoek Z."/>
            <person name="Gaulke C."/>
        </authorList>
    </citation>
    <scope>NUCLEOTIDE SEQUENCE</scope>
    <source>
        <strain evidence="13">Zfcc0051</strain>
    </source>
</reference>
<evidence type="ECO:0000256" key="5">
    <source>
        <dbReference type="ARBA" id="ARBA00022617"/>
    </source>
</evidence>
<dbReference type="PANTHER" id="PTHR30365">
    <property type="entry name" value="CYTOCHROME D UBIQUINOL OXIDASE"/>
    <property type="match status" value="1"/>
</dbReference>
<keyword evidence="10 12" id="KW-0408">Iron</keyword>
<feature type="transmembrane region" description="Helical" evidence="12">
    <location>
        <begin position="54"/>
        <end position="71"/>
    </location>
</feature>
<sequence>MWDVVDLSRLQFALTALYHFIFVPLTLGLSFLLVIMESLYVVTGKTVYRDMTQFWGKLFGINFALGVATGLTMEFQFGTNWSYYSHYVGDIFGAPLAMEALMAFFLESTFVGMFFFGWERLNKYQHLLATWLVAFGSNISALWILNANGWMQYPTGASFNFQTMRMEMVSFSDLVFNPVSQVKFVHTVTAGYVAGAMFVMAISAYYLLRGRDRGFALRSFSVAACFGMLSILGAIQLGDSSAFEVAKVQPVKLAAMEGEWQTSPAPAPFHLVAWPNQDAQKNDFAIKIPALLGILATHSLDKPVPGLVPLMNETLPRLERGREAYLLLQQINQGQGNAQTQAAFDKVKADLGYGWLLKQYAPDMTNVSSEQYQAAMRGSIPEVAPVFWSFRIMIGCGMLIALVMLAAIIQTVRGKVADSPRLLRVCLYSLPLPWFSIEAGWFMTEFGRQPWAIQDVLPTAAANSALTAGQLWFSILLICGLYTLFLIAEVYLMIKYARLGPSSLHTGRYALEQASRPQA</sequence>
<evidence type="ECO:0000256" key="10">
    <source>
        <dbReference type="ARBA" id="ARBA00023004"/>
    </source>
</evidence>
<proteinExistence type="inferred from homology"/>
<keyword evidence="11 12" id="KW-0472">Membrane</keyword>
<dbReference type="PIRSF" id="PIRSF006446">
    <property type="entry name" value="Cyt_quinol_oxidase_1"/>
    <property type="match status" value="1"/>
</dbReference>
<gene>
    <name evidence="13" type="ORF">J2R62_03760</name>
</gene>
<feature type="transmembrane region" description="Helical" evidence="12">
    <location>
        <begin position="471"/>
        <end position="494"/>
    </location>
</feature>
<dbReference type="EMBL" id="JAFNAA010000003">
    <property type="protein sequence ID" value="MBO1107345.1"/>
    <property type="molecule type" value="Genomic_DNA"/>
</dbReference>